<feature type="domain" description="AMP-binding enzyme C-terminal" evidence="2">
    <location>
        <begin position="418"/>
        <end position="492"/>
    </location>
</feature>
<dbReference type="InterPro" id="IPR000873">
    <property type="entry name" value="AMP-dep_synth/lig_dom"/>
</dbReference>
<dbReference type="Gene3D" id="3.40.50.12780">
    <property type="entry name" value="N-terminal domain of ligase-like"/>
    <property type="match status" value="1"/>
</dbReference>
<dbReference type="Proteomes" id="UP001223761">
    <property type="component" value="Chromosome"/>
</dbReference>
<dbReference type="InterPro" id="IPR020845">
    <property type="entry name" value="AMP-binding_CS"/>
</dbReference>
<proteinExistence type="predicted"/>
<gene>
    <name evidence="3" type="ORF">RA955_01670</name>
</gene>
<dbReference type="SUPFAM" id="SSF56801">
    <property type="entry name" value="Acetyl-CoA synthetase-like"/>
    <property type="match status" value="1"/>
</dbReference>
<keyword evidence="4" id="KW-1185">Reference proteome</keyword>
<dbReference type="InterPro" id="IPR050237">
    <property type="entry name" value="ATP-dep_AMP-bd_enzyme"/>
</dbReference>
<evidence type="ECO:0000313" key="4">
    <source>
        <dbReference type="Proteomes" id="UP001223761"/>
    </source>
</evidence>
<dbReference type="Pfam" id="PF00501">
    <property type="entry name" value="AMP-binding"/>
    <property type="match status" value="1"/>
</dbReference>
<name>A0ABY9MFP5_9BACL</name>
<evidence type="ECO:0000313" key="3">
    <source>
        <dbReference type="EMBL" id="WMJ16862.1"/>
    </source>
</evidence>
<evidence type="ECO:0000259" key="2">
    <source>
        <dbReference type="Pfam" id="PF13193"/>
    </source>
</evidence>
<protein>
    <submittedName>
        <fullName evidence="3">Long-chain-fatty-acid--CoA ligase</fullName>
        <ecNumber evidence="3">6.2.1.3</ecNumber>
    </submittedName>
</protein>
<dbReference type="PANTHER" id="PTHR43767">
    <property type="entry name" value="LONG-CHAIN-FATTY-ACID--COA LIGASE"/>
    <property type="match status" value="1"/>
</dbReference>
<sequence length="511" mass="56538">MHLTDIWKRNIEEYGPYPLLLFEGKEYTNIDCDEWSSRLARVLVERGVRSGDRVVVTMPNGPEVIWAFSAVVKAGAVVVPVLPLLQAHELRHILLDCQPKAVLTTEWLISKVKEAAEGLLSSPQLFTLDEADSPHSLFHTMKRTDGSAFSVPVGEEETAALFYTSGTTGKPKGVLLTHRNLCSNAEHAAEIAKRLPVHTKRVSLGVLPFSHAFGFTMMNVALLLGEQVVLLPYFEPKKVLEAIERYQVAHTAMVPAMFHALYHCPEADQYDTSSLIACVSGSASLPPQLAEAFERKFGCLILEGYGLSEAAPIVTATDPTKPVKRGSVGLPLPGVQVAVVDEHGNRLPPNEVGELIVSGPNVFHGYYGREEESREVLRGGWLYTGDMARIDEDGYVFIVDRKKDVIIRGGFNIYPRDIEELLMSHPDVLEAGVVGVPSPKMGEEVAAYVVVRRGAQVTEEELIEFCQKRVAKYKSPRFLKKVGYLPKNIIGKIDKKKLREWASEFIPAVQS</sequence>
<feature type="domain" description="AMP-dependent synthetase/ligase" evidence="1">
    <location>
        <begin position="9"/>
        <end position="367"/>
    </location>
</feature>
<dbReference type="Gene3D" id="3.30.300.30">
    <property type="match status" value="1"/>
</dbReference>
<dbReference type="Pfam" id="PF13193">
    <property type="entry name" value="AMP-binding_C"/>
    <property type="match status" value="1"/>
</dbReference>
<dbReference type="PANTHER" id="PTHR43767:SF1">
    <property type="entry name" value="NONRIBOSOMAL PEPTIDE SYNTHASE PES1 (EUROFUNG)-RELATED"/>
    <property type="match status" value="1"/>
</dbReference>
<organism evidence="3 4">
    <name type="scientific">Geobacillus proteiniphilus</name>
    <dbReference type="NCBI Taxonomy" id="860353"/>
    <lineage>
        <taxon>Bacteria</taxon>
        <taxon>Bacillati</taxon>
        <taxon>Bacillota</taxon>
        <taxon>Bacilli</taxon>
        <taxon>Bacillales</taxon>
        <taxon>Anoxybacillaceae</taxon>
        <taxon>Geobacillus</taxon>
    </lineage>
</organism>
<accession>A0ABY9MFP5</accession>
<dbReference type="GO" id="GO:0004467">
    <property type="term" value="F:long-chain fatty acid-CoA ligase activity"/>
    <property type="evidence" value="ECO:0007669"/>
    <property type="project" value="UniProtKB-EC"/>
</dbReference>
<evidence type="ECO:0000259" key="1">
    <source>
        <dbReference type="Pfam" id="PF00501"/>
    </source>
</evidence>
<dbReference type="NCBIfam" id="NF004837">
    <property type="entry name" value="PRK06187.1"/>
    <property type="match status" value="1"/>
</dbReference>
<dbReference type="PROSITE" id="PS00455">
    <property type="entry name" value="AMP_BINDING"/>
    <property type="match status" value="1"/>
</dbReference>
<dbReference type="InterPro" id="IPR045851">
    <property type="entry name" value="AMP-bd_C_sf"/>
</dbReference>
<dbReference type="InterPro" id="IPR042099">
    <property type="entry name" value="ANL_N_sf"/>
</dbReference>
<dbReference type="EC" id="6.2.1.3" evidence="3"/>
<reference evidence="3 4" key="1">
    <citation type="submission" date="2023-08" db="EMBL/GenBank/DDBJ databases">
        <title>Genome sequencing of the thermostable Gram positive bacteria Geobacillus proteiniphilus strain T-6.</title>
        <authorList>
            <person name="Shulami S."/>
            <person name="Shoham Y."/>
        </authorList>
    </citation>
    <scope>NUCLEOTIDE SEQUENCE [LARGE SCALE GENOMIC DNA]</scope>
    <source>
        <strain evidence="3 4">T-6</strain>
    </source>
</reference>
<keyword evidence="3" id="KW-0436">Ligase</keyword>
<dbReference type="EMBL" id="CP133076">
    <property type="protein sequence ID" value="WMJ16862.1"/>
    <property type="molecule type" value="Genomic_DNA"/>
</dbReference>
<dbReference type="InterPro" id="IPR025110">
    <property type="entry name" value="AMP-bd_C"/>
</dbReference>
<dbReference type="RefSeq" id="WP_079935981.1">
    <property type="nucleotide sequence ID" value="NZ_CP133076.1"/>
</dbReference>